<dbReference type="PROSITE" id="PS00167">
    <property type="entry name" value="TRP_SYNTHASE_ALPHA"/>
    <property type="match status" value="1"/>
</dbReference>
<keyword evidence="4 8" id="KW-0822">Tryptophan biosynthesis</keyword>
<evidence type="ECO:0000256" key="8">
    <source>
        <dbReference type="HAMAP-Rule" id="MF_00131"/>
    </source>
</evidence>
<dbReference type="CDD" id="cd04724">
    <property type="entry name" value="Tryptophan_synthase_alpha"/>
    <property type="match status" value="1"/>
</dbReference>
<dbReference type="InterPro" id="IPR002028">
    <property type="entry name" value="Trp_synthase_suA"/>
</dbReference>
<dbReference type="PANTHER" id="PTHR43406:SF1">
    <property type="entry name" value="TRYPTOPHAN SYNTHASE ALPHA CHAIN, CHLOROPLASTIC"/>
    <property type="match status" value="1"/>
</dbReference>
<name>A0A916ZC29_9BACL</name>
<protein>
    <recommendedName>
        <fullName evidence="8">Tryptophan synthase alpha chain</fullName>
        <ecNumber evidence="8">4.2.1.20</ecNumber>
    </recommendedName>
</protein>
<comment type="catalytic activity">
    <reaction evidence="7 8">
        <text>(1S,2R)-1-C-(indol-3-yl)glycerol 3-phosphate + L-serine = D-glyceraldehyde 3-phosphate + L-tryptophan + H2O</text>
        <dbReference type="Rhea" id="RHEA:10532"/>
        <dbReference type="ChEBI" id="CHEBI:15377"/>
        <dbReference type="ChEBI" id="CHEBI:33384"/>
        <dbReference type="ChEBI" id="CHEBI:57912"/>
        <dbReference type="ChEBI" id="CHEBI:58866"/>
        <dbReference type="ChEBI" id="CHEBI:59776"/>
        <dbReference type="EC" id="4.2.1.20"/>
    </reaction>
</comment>
<dbReference type="Proteomes" id="UP000612456">
    <property type="component" value="Unassembled WGS sequence"/>
</dbReference>
<dbReference type="InterPro" id="IPR011060">
    <property type="entry name" value="RibuloseP-bd_barrel"/>
</dbReference>
<evidence type="ECO:0000256" key="4">
    <source>
        <dbReference type="ARBA" id="ARBA00022822"/>
    </source>
</evidence>
<dbReference type="InterPro" id="IPR018204">
    <property type="entry name" value="Trp_synthase_alpha_AS"/>
</dbReference>
<proteinExistence type="inferred from homology"/>
<evidence type="ECO:0000256" key="6">
    <source>
        <dbReference type="ARBA" id="ARBA00023239"/>
    </source>
</evidence>
<comment type="subunit">
    <text evidence="2 8">Tetramer of two alpha and two beta chains.</text>
</comment>
<gene>
    <name evidence="8" type="primary">trpA</name>
    <name evidence="10" type="ORF">GCM10010911_50290</name>
</gene>
<reference evidence="10" key="1">
    <citation type="journal article" date="2014" name="Int. J. Syst. Evol. Microbiol.">
        <title>Complete genome sequence of Corynebacterium casei LMG S-19264T (=DSM 44701T), isolated from a smear-ripened cheese.</title>
        <authorList>
            <consortium name="US DOE Joint Genome Institute (JGI-PGF)"/>
            <person name="Walter F."/>
            <person name="Albersmeier A."/>
            <person name="Kalinowski J."/>
            <person name="Ruckert C."/>
        </authorList>
    </citation>
    <scope>NUCLEOTIDE SEQUENCE</scope>
    <source>
        <strain evidence="10">CGMCC 1.15178</strain>
    </source>
</reference>
<evidence type="ECO:0000313" key="10">
    <source>
        <dbReference type="EMBL" id="GGD85798.1"/>
    </source>
</evidence>
<evidence type="ECO:0000256" key="1">
    <source>
        <dbReference type="ARBA" id="ARBA00004733"/>
    </source>
</evidence>
<dbReference type="InterPro" id="IPR013785">
    <property type="entry name" value="Aldolase_TIM"/>
</dbReference>
<keyword evidence="11" id="KW-1185">Reference proteome</keyword>
<evidence type="ECO:0000256" key="3">
    <source>
        <dbReference type="ARBA" id="ARBA00022605"/>
    </source>
</evidence>
<keyword evidence="5 8" id="KW-0057">Aromatic amino acid biosynthesis</keyword>
<dbReference type="SUPFAM" id="SSF51366">
    <property type="entry name" value="Ribulose-phoshate binding barrel"/>
    <property type="match status" value="1"/>
</dbReference>
<sequence length="275" mass="29789">MKNGKGLSSGRTANSKISLAEEISSRRGEKPIQLMTHQILGYPDFDTNYEMIRLFHESGVDLVELQLPFSEPIADGPVFLKANQASLASGTTTRQCLDFARRVAEDFPGISFLLMTYYNVVLQYGTEAFTLECADMGIRGLIVPDAYPEESGTFLEACREYAVEPILIATPYTPDDRLGYLAGQTGGFLYCAARKGVTGSKTSFGGETDAFLSRVAGYAKTPVAVGFGIQSAEDVAYLRGKCDIAIIGTQLLKVLEQEGLAGVERFLGSLNGLME</sequence>
<comment type="caution">
    <text evidence="10">The sequence shown here is derived from an EMBL/GenBank/DDBJ whole genome shotgun (WGS) entry which is preliminary data.</text>
</comment>
<evidence type="ECO:0000313" key="11">
    <source>
        <dbReference type="Proteomes" id="UP000612456"/>
    </source>
</evidence>
<dbReference type="GO" id="GO:0005829">
    <property type="term" value="C:cytosol"/>
    <property type="evidence" value="ECO:0007669"/>
    <property type="project" value="TreeGrafter"/>
</dbReference>
<organism evidence="10 11">
    <name type="scientific">Paenibacillus nasutitermitis</name>
    <dbReference type="NCBI Taxonomy" id="1652958"/>
    <lineage>
        <taxon>Bacteria</taxon>
        <taxon>Bacillati</taxon>
        <taxon>Bacillota</taxon>
        <taxon>Bacilli</taxon>
        <taxon>Bacillales</taxon>
        <taxon>Paenibacillaceae</taxon>
        <taxon>Paenibacillus</taxon>
    </lineage>
</organism>
<comment type="function">
    <text evidence="8">The alpha subunit is responsible for the aldol cleavage of indoleglycerol phosphate to indole and glyceraldehyde 3-phosphate.</text>
</comment>
<evidence type="ECO:0000256" key="5">
    <source>
        <dbReference type="ARBA" id="ARBA00023141"/>
    </source>
</evidence>
<accession>A0A916ZC29</accession>
<keyword evidence="3 8" id="KW-0028">Amino-acid biosynthesis</keyword>
<comment type="pathway">
    <text evidence="1 8">Amino-acid biosynthesis; L-tryptophan biosynthesis; L-tryptophan from chorismate: step 5/5.</text>
</comment>
<keyword evidence="6 8" id="KW-0456">Lyase</keyword>
<dbReference type="GO" id="GO:0004834">
    <property type="term" value="F:tryptophan synthase activity"/>
    <property type="evidence" value="ECO:0007669"/>
    <property type="project" value="UniProtKB-UniRule"/>
</dbReference>
<reference evidence="10" key="2">
    <citation type="submission" date="2020-09" db="EMBL/GenBank/DDBJ databases">
        <authorList>
            <person name="Sun Q."/>
            <person name="Zhou Y."/>
        </authorList>
    </citation>
    <scope>NUCLEOTIDE SEQUENCE</scope>
    <source>
        <strain evidence="10">CGMCC 1.15178</strain>
    </source>
</reference>
<comment type="similarity">
    <text evidence="8 9">Belongs to the TrpA family.</text>
</comment>
<dbReference type="NCBIfam" id="TIGR00262">
    <property type="entry name" value="trpA"/>
    <property type="match status" value="1"/>
</dbReference>
<dbReference type="Pfam" id="PF00290">
    <property type="entry name" value="Trp_syntA"/>
    <property type="match status" value="1"/>
</dbReference>
<dbReference type="RefSeq" id="WP_188996252.1">
    <property type="nucleotide sequence ID" value="NZ_BMHP01000004.1"/>
</dbReference>
<dbReference type="EMBL" id="BMHP01000004">
    <property type="protein sequence ID" value="GGD85798.1"/>
    <property type="molecule type" value="Genomic_DNA"/>
</dbReference>
<dbReference type="EC" id="4.2.1.20" evidence="8"/>
<feature type="active site" description="Proton acceptor" evidence="8">
    <location>
        <position position="75"/>
    </location>
</feature>
<dbReference type="AlphaFoldDB" id="A0A916ZC29"/>
<dbReference type="HAMAP" id="MF_00131">
    <property type="entry name" value="Trp_synth_alpha"/>
    <property type="match status" value="1"/>
</dbReference>
<dbReference type="PANTHER" id="PTHR43406">
    <property type="entry name" value="TRYPTOPHAN SYNTHASE, ALPHA CHAIN"/>
    <property type="match status" value="1"/>
</dbReference>
<feature type="active site" description="Proton acceptor" evidence="8">
    <location>
        <position position="64"/>
    </location>
</feature>
<evidence type="ECO:0000256" key="2">
    <source>
        <dbReference type="ARBA" id="ARBA00011270"/>
    </source>
</evidence>
<evidence type="ECO:0000256" key="9">
    <source>
        <dbReference type="RuleBase" id="RU003662"/>
    </source>
</evidence>
<evidence type="ECO:0000256" key="7">
    <source>
        <dbReference type="ARBA" id="ARBA00049047"/>
    </source>
</evidence>
<dbReference type="Gene3D" id="3.20.20.70">
    <property type="entry name" value="Aldolase class I"/>
    <property type="match status" value="1"/>
</dbReference>